<dbReference type="PROSITE" id="PS51186">
    <property type="entry name" value="GNAT"/>
    <property type="match status" value="1"/>
</dbReference>
<dbReference type="SUPFAM" id="SSF55729">
    <property type="entry name" value="Acyl-CoA N-acyltransferases (Nat)"/>
    <property type="match status" value="1"/>
</dbReference>
<name>U2ZDZ9_VIBPR</name>
<dbReference type="RefSeq" id="WP_021703922.1">
    <property type="nucleotide sequence ID" value="NZ_BATJ01000002.1"/>
</dbReference>
<dbReference type="InterPro" id="IPR016181">
    <property type="entry name" value="Acyl_CoA_acyltransferase"/>
</dbReference>
<dbReference type="AlphaFoldDB" id="U2ZDZ9"/>
<dbReference type="GO" id="GO:0016747">
    <property type="term" value="F:acyltransferase activity, transferring groups other than amino-acyl groups"/>
    <property type="evidence" value="ECO:0007669"/>
    <property type="project" value="InterPro"/>
</dbReference>
<comment type="caution">
    <text evidence="2">The sequence shown here is derived from an EMBL/GenBank/DDBJ whole genome shotgun (WGS) entry which is preliminary data.</text>
</comment>
<sequence length="166" mass="19345">MIHWKVKKFQDLTADELYTLLRLRCEIFIVEFNTPYNDLDGKDTHPETLHVMGYDSEKLVAYSRIMPERLGYPAEVMDQIKSEDNDVSIGRVVVDKQYRGQKLGNVLMDVSFETTRELYPEKSIFISAQAHLKDYYGRLGFDVITDRYQEDGCTMLGLRFEVNTQA</sequence>
<evidence type="ECO:0000313" key="2">
    <source>
        <dbReference type="EMBL" id="GAD65931.1"/>
    </source>
</evidence>
<dbReference type="Pfam" id="PF13673">
    <property type="entry name" value="Acetyltransf_10"/>
    <property type="match status" value="1"/>
</dbReference>
<dbReference type="Proteomes" id="UP000016570">
    <property type="component" value="Unassembled WGS sequence"/>
</dbReference>
<protein>
    <submittedName>
        <fullName evidence="2">ElaA protein</fullName>
    </submittedName>
</protein>
<dbReference type="InterPro" id="IPR000182">
    <property type="entry name" value="GNAT_dom"/>
</dbReference>
<organism evidence="2 3">
    <name type="scientific">Vibrio proteolyticus NBRC 13287</name>
    <dbReference type="NCBI Taxonomy" id="1219065"/>
    <lineage>
        <taxon>Bacteria</taxon>
        <taxon>Pseudomonadati</taxon>
        <taxon>Pseudomonadota</taxon>
        <taxon>Gammaproteobacteria</taxon>
        <taxon>Vibrionales</taxon>
        <taxon>Vibrionaceae</taxon>
        <taxon>Vibrio</taxon>
    </lineage>
</organism>
<evidence type="ECO:0000259" key="1">
    <source>
        <dbReference type="PROSITE" id="PS51186"/>
    </source>
</evidence>
<proteinExistence type="predicted"/>
<gene>
    <name evidence="2" type="primary">elaA</name>
    <name evidence="2" type="ORF">VPR01S_02_01820</name>
</gene>
<feature type="domain" description="N-acetyltransferase" evidence="1">
    <location>
        <begin position="7"/>
        <end position="163"/>
    </location>
</feature>
<dbReference type="Gene3D" id="3.40.630.30">
    <property type="match status" value="1"/>
</dbReference>
<dbReference type="EMBL" id="BATJ01000002">
    <property type="protein sequence ID" value="GAD65931.1"/>
    <property type="molecule type" value="Genomic_DNA"/>
</dbReference>
<accession>U2ZDZ9</accession>
<dbReference type="STRING" id="1219065.VPR01S_02_01820"/>
<reference evidence="2 3" key="1">
    <citation type="submission" date="2013-09" db="EMBL/GenBank/DDBJ databases">
        <title>Whole genome shotgun sequence of Vibrio proteolyticus NBRC 13287.</title>
        <authorList>
            <person name="Isaki S."/>
            <person name="Hosoyama A."/>
            <person name="Numata M."/>
            <person name="Hashimoto M."/>
            <person name="Hosoyama Y."/>
            <person name="Tsuchikane K."/>
            <person name="Noguchi M."/>
            <person name="Hirakata S."/>
            <person name="Ichikawa N."/>
            <person name="Ohji S."/>
            <person name="Yamazoe A."/>
            <person name="Fujita N."/>
        </authorList>
    </citation>
    <scope>NUCLEOTIDE SEQUENCE [LARGE SCALE GENOMIC DNA]</scope>
    <source>
        <strain evidence="2 3">NBRC 13287</strain>
    </source>
</reference>
<keyword evidence="3" id="KW-1185">Reference proteome</keyword>
<evidence type="ECO:0000313" key="3">
    <source>
        <dbReference type="Proteomes" id="UP000016570"/>
    </source>
</evidence>
<dbReference type="eggNOG" id="COG2153">
    <property type="taxonomic scope" value="Bacteria"/>
</dbReference>